<organism evidence="1">
    <name type="scientific">marine metagenome</name>
    <dbReference type="NCBI Taxonomy" id="408172"/>
    <lineage>
        <taxon>unclassified sequences</taxon>
        <taxon>metagenomes</taxon>
        <taxon>ecological metagenomes</taxon>
    </lineage>
</organism>
<dbReference type="EMBL" id="UINC01167238">
    <property type="protein sequence ID" value="SVD69634.1"/>
    <property type="molecule type" value="Genomic_DNA"/>
</dbReference>
<dbReference type="AlphaFoldDB" id="A0A382XFJ8"/>
<gene>
    <name evidence="1" type="ORF">METZ01_LOCUS422488</name>
</gene>
<protein>
    <submittedName>
        <fullName evidence="1">Uncharacterized protein</fullName>
    </submittedName>
</protein>
<evidence type="ECO:0000313" key="1">
    <source>
        <dbReference type="EMBL" id="SVD69634.1"/>
    </source>
</evidence>
<proteinExistence type="predicted"/>
<reference evidence="1" key="1">
    <citation type="submission" date="2018-05" db="EMBL/GenBank/DDBJ databases">
        <authorList>
            <person name="Lanie J.A."/>
            <person name="Ng W.-L."/>
            <person name="Kazmierczak K.M."/>
            <person name="Andrzejewski T.M."/>
            <person name="Davidsen T.M."/>
            <person name="Wayne K.J."/>
            <person name="Tettelin H."/>
            <person name="Glass J.I."/>
            <person name="Rusch D."/>
            <person name="Podicherti R."/>
            <person name="Tsui H.-C.T."/>
            <person name="Winkler M.E."/>
        </authorList>
    </citation>
    <scope>NUCLEOTIDE SEQUENCE</scope>
</reference>
<sequence>MEKNDKKAVEILDNMISELTEMREHYKKRIISKKHVQIKLMRLAEDIEYAVNALEFWQNQMGYKEELNSLKQHFYEVAGAPYSRE</sequence>
<accession>A0A382XFJ8</accession>
<name>A0A382XFJ8_9ZZZZ</name>